<proteinExistence type="predicted"/>
<evidence type="ECO:0000313" key="3">
    <source>
        <dbReference type="EMBL" id="GAA2514415.1"/>
    </source>
</evidence>
<feature type="region of interest" description="Disordered" evidence="1">
    <location>
        <begin position="1"/>
        <end position="35"/>
    </location>
</feature>
<comment type="caution">
    <text evidence="3">The sequence shown here is derived from an EMBL/GenBank/DDBJ whole genome shotgun (WGS) entry which is preliminary data.</text>
</comment>
<dbReference type="InterPro" id="IPR045713">
    <property type="entry name" value="DUF6069"/>
</dbReference>
<keyword evidence="4" id="KW-1185">Reference proteome</keyword>
<feature type="transmembrane region" description="Helical" evidence="2">
    <location>
        <begin position="148"/>
        <end position="169"/>
    </location>
</feature>
<keyword evidence="2" id="KW-0472">Membrane</keyword>
<evidence type="ECO:0000313" key="4">
    <source>
        <dbReference type="Proteomes" id="UP001501095"/>
    </source>
</evidence>
<evidence type="ECO:0000256" key="2">
    <source>
        <dbReference type="SAM" id="Phobius"/>
    </source>
</evidence>
<gene>
    <name evidence="3" type="ORF">GCM10010423_01610</name>
</gene>
<dbReference type="Proteomes" id="UP001501095">
    <property type="component" value="Unassembled WGS sequence"/>
</dbReference>
<evidence type="ECO:0000256" key="1">
    <source>
        <dbReference type="SAM" id="MobiDB-lite"/>
    </source>
</evidence>
<organism evidence="3 4">
    <name type="scientific">Streptomyces levis</name>
    <dbReference type="NCBI Taxonomy" id="285566"/>
    <lineage>
        <taxon>Bacteria</taxon>
        <taxon>Bacillati</taxon>
        <taxon>Actinomycetota</taxon>
        <taxon>Actinomycetes</taxon>
        <taxon>Kitasatosporales</taxon>
        <taxon>Streptomycetaceae</taxon>
        <taxon>Streptomyces</taxon>
    </lineage>
</organism>
<protein>
    <submittedName>
        <fullName evidence="3">Uncharacterized protein</fullName>
    </submittedName>
</protein>
<dbReference type="EMBL" id="BAAATM010000001">
    <property type="protein sequence ID" value="GAA2514415.1"/>
    <property type="molecule type" value="Genomic_DNA"/>
</dbReference>
<keyword evidence="2" id="KW-0812">Transmembrane</keyword>
<accession>A0ABP6AD82</accession>
<reference evidence="4" key="1">
    <citation type="journal article" date="2019" name="Int. J. Syst. Evol. Microbiol.">
        <title>The Global Catalogue of Microorganisms (GCM) 10K type strain sequencing project: providing services to taxonomists for standard genome sequencing and annotation.</title>
        <authorList>
            <consortium name="The Broad Institute Genomics Platform"/>
            <consortium name="The Broad Institute Genome Sequencing Center for Infectious Disease"/>
            <person name="Wu L."/>
            <person name="Ma J."/>
        </authorList>
    </citation>
    <scope>NUCLEOTIDE SEQUENCE [LARGE SCALE GENOMIC DNA]</scope>
    <source>
        <strain evidence="4">JCM 6924</strain>
    </source>
</reference>
<feature type="transmembrane region" description="Helical" evidence="2">
    <location>
        <begin position="124"/>
        <end position="142"/>
    </location>
</feature>
<feature type="transmembrane region" description="Helical" evidence="2">
    <location>
        <begin position="47"/>
        <end position="68"/>
    </location>
</feature>
<dbReference type="RefSeq" id="WP_344532720.1">
    <property type="nucleotide sequence ID" value="NZ_BAAATM010000001.1"/>
</dbReference>
<dbReference type="Pfam" id="PF19545">
    <property type="entry name" value="DUF6069"/>
    <property type="match status" value="1"/>
</dbReference>
<feature type="transmembrane region" description="Helical" evidence="2">
    <location>
        <begin position="88"/>
        <end position="112"/>
    </location>
</feature>
<sequence>MSATTPETPTGTATTPTDPATAPTGPATTATAPGAPRTVTGFLAARPVWLAGVLATLAGAVVTEAFALGARAAGVPMEAASPGATEAAGIPVGGFFGGVVFWSVAGIVLAVALARWARRPARTFTVTTVALTALSLAGPAVAPHTALSTQVVLAVSHVVAAAVIIPLLARRLPGTRR</sequence>
<keyword evidence="2" id="KW-1133">Transmembrane helix</keyword>
<name>A0ABP6AD82_9ACTN</name>